<dbReference type="AlphaFoldDB" id="A0A7K4BZF1"/>
<sequence>MRIRKPKQPKTLKQPKTPRKPTRVGKYFLSAKQALVNKLKRKTPGEKLRKKIAGENGQYFIDKFGTVHQVGPAYLKTAQKRGWRPLSQGEIYGEKVIGRARKIGFKQVSEKAKK</sequence>
<reference evidence="2 3" key="1">
    <citation type="journal article" date="2020" name="Biotechnol. Biofuels">
        <title>New insights from the biogas microbiome by comprehensive genome-resolved metagenomics of nearly 1600 species originating from multiple anaerobic digesters.</title>
        <authorList>
            <person name="Campanaro S."/>
            <person name="Treu L."/>
            <person name="Rodriguez-R L.M."/>
            <person name="Kovalovszki A."/>
            <person name="Ziels R.M."/>
            <person name="Maus I."/>
            <person name="Zhu X."/>
            <person name="Kougias P.G."/>
            <person name="Basile A."/>
            <person name="Luo G."/>
            <person name="Schluter A."/>
            <person name="Konstantinidis K.T."/>
            <person name="Angelidaki I."/>
        </authorList>
    </citation>
    <scope>NUCLEOTIDE SEQUENCE [LARGE SCALE GENOMIC DNA]</scope>
    <source>
        <strain evidence="2">AS22ysBPME_79</strain>
    </source>
</reference>
<organism evidence="2 3">
    <name type="scientific">Candidatus Iainarchaeum sp</name>
    <dbReference type="NCBI Taxonomy" id="3101447"/>
    <lineage>
        <taxon>Archaea</taxon>
        <taxon>Candidatus Iainarchaeota</taxon>
        <taxon>Candidatus Iainarchaeia</taxon>
        <taxon>Candidatus Iainarchaeales</taxon>
        <taxon>Candidatus Iainarchaeaceae</taxon>
        <taxon>Candidatus Iainarchaeum</taxon>
    </lineage>
</organism>
<feature type="region of interest" description="Disordered" evidence="1">
    <location>
        <begin position="1"/>
        <end position="22"/>
    </location>
</feature>
<evidence type="ECO:0000313" key="2">
    <source>
        <dbReference type="EMBL" id="NMA44597.1"/>
    </source>
</evidence>
<comment type="caution">
    <text evidence="2">The sequence shown here is derived from an EMBL/GenBank/DDBJ whole genome shotgun (WGS) entry which is preliminary data.</text>
</comment>
<dbReference type="Proteomes" id="UP000526302">
    <property type="component" value="Unassembled WGS sequence"/>
</dbReference>
<proteinExistence type="predicted"/>
<name>A0A7K4BZF1_9ARCH</name>
<protein>
    <submittedName>
        <fullName evidence="2">Uncharacterized protein</fullName>
    </submittedName>
</protein>
<evidence type="ECO:0000256" key="1">
    <source>
        <dbReference type="SAM" id="MobiDB-lite"/>
    </source>
</evidence>
<accession>A0A7K4BZF1</accession>
<evidence type="ECO:0000313" key="3">
    <source>
        <dbReference type="Proteomes" id="UP000526302"/>
    </source>
</evidence>
<feature type="compositionally biased region" description="Basic residues" evidence="1">
    <location>
        <begin position="1"/>
        <end position="10"/>
    </location>
</feature>
<gene>
    <name evidence="2" type="ORF">GX950_02190</name>
</gene>
<dbReference type="EMBL" id="JAAZKV010000018">
    <property type="protein sequence ID" value="NMA44597.1"/>
    <property type="molecule type" value="Genomic_DNA"/>
</dbReference>